<dbReference type="SMART" id="SM01092">
    <property type="entry name" value="CO_deh_flav_C"/>
    <property type="match status" value="1"/>
</dbReference>
<comment type="cofactor">
    <cofactor evidence="1">
        <name>Mo-molybdopterin</name>
        <dbReference type="ChEBI" id="CHEBI:71302"/>
    </cofactor>
</comment>
<dbReference type="Gene3D" id="3.30.365.10">
    <property type="entry name" value="Aldehyde oxidase/xanthine dehydrogenase, molybdopterin binding domain"/>
    <property type="match status" value="4"/>
</dbReference>
<dbReference type="SUPFAM" id="SSF56003">
    <property type="entry name" value="Molybdenum cofactor-binding domain"/>
    <property type="match status" value="1"/>
</dbReference>
<dbReference type="PROSITE" id="PS51387">
    <property type="entry name" value="FAD_PCMH"/>
    <property type="match status" value="1"/>
</dbReference>
<keyword evidence="15 22" id="KW-1133">Transmembrane helix</keyword>
<keyword evidence="19 22" id="KW-0472">Membrane</keyword>
<dbReference type="GeneID" id="112057810"/>
<keyword evidence="17" id="KW-0408">Iron</keyword>
<evidence type="ECO:0000256" key="2">
    <source>
        <dbReference type="ARBA" id="ARBA00001974"/>
    </source>
</evidence>
<dbReference type="SMART" id="SM01008">
    <property type="entry name" value="Ald_Xan_dh_C"/>
    <property type="match status" value="1"/>
</dbReference>
<evidence type="ECO:0000256" key="8">
    <source>
        <dbReference type="ARBA" id="ARBA00022475"/>
    </source>
</evidence>
<dbReference type="Pfam" id="PF03450">
    <property type="entry name" value="CO_deh_flav_C"/>
    <property type="match status" value="1"/>
</dbReference>
<keyword evidence="16" id="KW-0560">Oxidoreductase</keyword>
<keyword evidence="25" id="KW-1185">Reference proteome</keyword>
<organism evidence="25 26">
    <name type="scientific">Bicyclus anynana</name>
    <name type="common">Squinting bush brown butterfly</name>
    <dbReference type="NCBI Taxonomy" id="110368"/>
    <lineage>
        <taxon>Eukaryota</taxon>
        <taxon>Metazoa</taxon>
        <taxon>Ecdysozoa</taxon>
        <taxon>Arthropoda</taxon>
        <taxon>Hexapoda</taxon>
        <taxon>Insecta</taxon>
        <taxon>Pterygota</taxon>
        <taxon>Neoptera</taxon>
        <taxon>Endopterygota</taxon>
        <taxon>Lepidoptera</taxon>
        <taxon>Glossata</taxon>
        <taxon>Ditrysia</taxon>
        <taxon>Papilionoidea</taxon>
        <taxon>Nymphalidae</taxon>
        <taxon>Satyrinae</taxon>
        <taxon>Satyrini</taxon>
        <taxon>Mycalesina</taxon>
        <taxon>Bicyclus</taxon>
    </lineage>
</organism>
<keyword evidence="10" id="KW-0285">Flavoprotein</keyword>
<evidence type="ECO:0000256" key="4">
    <source>
        <dbReference type="ARBA" id="ARBA00004275"/>
    </source>
</evidence>
<evidence type="ECO:0000256" key="9">
    <source>
        <dbReference type="ARBA" id="ARBA00022505"/>
    </source>
</evidence>
<feature type="domain" description="FAD-binding PCMH-type" evidence="24">
    <location>
        <begin position="227"/>
        <end position="406"/>
    </location>
</feature>
<evidence type="ECO:0000313" key="25">
    <source>
        <dbReference type="Proteomes" id="UP001652582"/>
    </source>
</evidence>
<evidence type="ECO:0000256" key="15">
    <source>
        <dbReference type="ARBA" id="ARBA00022989"/>
    </source>
</evidence>
<evidence type="ECO:0000256" key="17">
    <source>
        <dbReference type="ARBA" id="ARBA00023004"/>
    </source>
</evidence>
<dbReference type="InterPro" id="IPR002346">
    <property type="entry name" value="Mopterin_DH_FAD-bd"/>
</dbReference>
<dbReference type="InterPro" id="IPR005107">
    <property type="entry name" value="CO_DH_flav_C"/>
</dbReference>
<protein>
    <submittedName>
        <fullName evidence="26">Uncharacterized protein LOC112057810</fullName>
    </submittedName>
</protein>
<dbReference type="PROSITE" id="PS00197">
    <property type="entry name" value="2FE2S_FER_1"/>
    <property type="match status" value="1"/>
</dbReference>
<dbReference type="SUPFAM" id="SSF54665">
    <property type="entry name" value="CO dehydrogenase molybdoprotein N-domain-like"/>
    <property type="match status" value="1"/>
</dbReference>
<dbReference type="InterPro" id="IPR036884">
    <property type="entry name" value="2Fe-2S-bd_dom_sf"/>
</dbReference>
<keyword evidence="18" id="KW-0411">Iron-sulfur</keyword>
<dbReference type="InterPro" id="IPR037165">
    <property type="entry name" value="AldOxase/xan_DH_Mopterin-bd_sf"/>
</dbReference>
<dbReference type="InterPro" id="IPR001041">
    <property type="entry name" value="2Fe-2S_ferredoxin-type"/>
</dbReference>
<dbReference type="InterPro" id="IPR016166">
    <property type="entry name" value="FAD-bd_PCMH"/>
</dbReference>
<keyword evidence="14" id="KW-0274">FAD</keyword>
<evidence type="ECO:0000256" key="3">
    <source>
        <dbReference type="ARBA" id="ARBA00004236"/>
    </source>
</evidence>
<dbReference type="InterPro" id="IPR036010">
    <property type="entry name" value="2Fe-2S_ferredoxin-like_sf"/>
</dbReference>
<keyword evidence="9" id="KW-0500">Molybdenum</keyword>
<evidence type="ECO:0000256" key="11">
    <source>
        <dbReference type="ARBA" id="ARBA00022692"/>
    </source>
</evidence>
<evidence type="ECO:0000256" key="1">
    <source>
        <dbReference type="ARBA" id="ARBA00001924"/>
    </source>
</evidence>
<dbReference type="Pfam" id="PF01315">
    <property type="entry name" value="Ald_Xan_dh_C"/>
    <property type="match status" value="1"/>
</dbReference>
<reference evidence="26" key="1">
    <citation type="submission" date="2025-08" db="UniProtKB">
        <authorList>
            <consortium name="RefSeq"/>
        </authorList>
    </citation>
    <scope>IDENTIFICATION</scope>
</reference>
<proteinExistence type="inferred from homology"/>
<dbReference type="InterPro" id="IPR016208">
    <property type="entry name" value="Ald_Oxase/xanthine_DH-like"/>
</dbReference>
<keyword evidence="11 22" id="KW-0812">Transmembrane</keyword>
<dbReference type="SUPFAM" id="SSF47741">
    <property type="entry name" value="CO dehydrogenase ISP C-domain like"/>
    <property type="match status" value="1"/>
</dbReference>
<dbReference type="Pfam" id="PF01799">
    <property type="entry name" value="Fer2_2"/>
    <property type="match status" value="1"/>
</dbReference>
<dbReference type="Pfam" id="PF00941">
    <property type="entry name" value="FAD_binding_5"/>
    <property type="match status" value="1"/>
</dbReference>
<dbReference type="PANTHER" id="PTHR11908:SF132">
    <property type="entry name" value="ALDEHYDE OXIDASE 1-RELATED"/>
    <property type="match status" value="1"/>
</dbReference>
<keyword evidence="12" id="KW-0001">2Fe-2S</keyword>
<evidence type="ECO:0000256" key="14">
    <source>
        <dbReference type="ARBA" id="ARBA00022827"/>
    </source>
</evidence>
<dbReference type="Pfam" id="PF02738">
    <property type="entry name" value="MoCoBD_1"/>
    <property type="match status" value="1"/>
</dbReference>
<dbReference type="InterPro" id="IPR036683">
    <property type="entry name" value="CO_DH_flav_C_dom_sf"/>
</dbReference>
<evidence type="ECO:0000256" key="22">
    <source>
        <dbReference type="SAM" id="Phobius"/>
    </source>
</evidence>
<evidence type="ECO:0000256" key="20">
    <source>
        <dbReference type="ARBA" id="ARBA00023140"/>
    </source>
</evidence>
<evidence type="ECO:0000256" key="12">
    <source>
        <dbReference type="ARBA" id="ARBA00022714"/>
    </source>
</evidence>
<evidence type="ECO:0000256" key="18">
    <source>
        <dbReference type="ARBA" id="ARBA00023014"/>
    </source>
</evidence>
<dbReference type="InterPro" id="IPR006058">
    <property type="entry name" value="2Fe2S_fd_BS"/>
</dbReference>
<evidence type="ECO:0000256" key="10">
    <source>
        <dbReference type="ARBA" id="ARBA00022630"/>
    </source>
</evidence>
<dbReference type="RefSeq" id="XP_052742295.1">
    <property type="nucleotide sequence ID" value="XM_052886335.1"/>
</dbReference>
<dbReference type="Gene3D" id="1.10.150.120">
    <property type="entry name" value="[2Fe-2S]-binding domain"/>
    <property type="match status" value="1"/>
</dbReference>
<comment type="similarity">
    <text evidence="6">Belongs to the CD36 family.</text>
</comment>
<feature type="transmembrane region" description="Helical" evidence="22">
    <location>
        <begin position="1289"/>
        <end position="1312"/>
    </location>
</feature>
<evidence type="ECO:0000256" key="5">
    <source>
        <dbReference type="ARBA" id="ARBA00006849"/>
    </source>
</evidence>
<keyword evidence="21" id="KW-0325">Glycoprotein</keyword>
<comment type="cofactor">
    <cofactor evidence="2">
        <name>FAD</name>
        <dbReference type="ChEBI" id="CHEBI:57692"/>
    </cofactor>
</comment>
<evidence type="ECO:0000256" key="7">
    <source>
        <dbReference type="ARBA" id="ARBA00011738"/>
    </source>
</evidence>
<evidence type="ECO:0000256" key="21">
    <source>
        <dbReference type="ARBA" id="ARBA00023180"/>
    </source>
</evidence>
<dbReference type="PANTHER" id="PTHR11908">
    <property type="entry name" value="XANTHINE DEHYDROGENASE"/>
    <property type="match status" value="1"/>
</dbReference>
<dbReference type="InterPro" id="IPR012675">
    <property type="entry name" value="Beta-grasp_dom_sf"/>
</dbReference>
<dbReference type="PROSITE" id="PS51085">
    <property type="entry name" value="2FE2S_FER_2"/>
    <property type="match status" value="1"/>
</dbReference>
<dbReference type="Pfam" id="PF20256">
    <property type="entry name" value="MoCoBD_2"/>
    <property type="match status" value="1"/>
</dbReference>
<dbReference type="InterPro" id="IPR002159">
    <property type="entry name" value="CD36_fam"/>
</dbReference>
<keyword evidence="13" id="KW-0479">Metal-binding</keyword>
<comment type="similarity">
    <text evidence="5">Belongs to the xanthine dehydrogenase family.</text>
</comment>
<name>A0ABM3LT93_BICAN</name>
<sequence>MTKVIFKINGVQYEADGKYSPDVSLNEYIRTVADLRGTKAMCHEGGCGACVVSVRAASPPTNEVKTFAVNSCLVSVLSCHGWEVTTVEGIGNRTTGYHEVQSRLAKFNGTQCGYCTPGWVMNMYSLYTAKNKNLTAEEVENSFASNMCRCTGYRPIADAFKSFASDADDYLKNKLIDLEDMAVFKCCGVKCKENCKHNKKLTQKVNGKYHKEDWCVIENSKNDILILKGANYNWFKLFKLCDVFKTIAQCDDYKLIAGNTGQGVYHITEYPKYVIDIFSVSELKGHILDVNLILGAGMPLTEMMEVFQKLSTENENFAYLKELYDHLDLVAHIPVRNIGTIGGNLYLKHLNNEFPSDLFLLFETVGGMITIAEESNKFCKITLSEFLKYDMKRKVILNVMLPPLSSTSKIKTYKIMPRSQNAHAILNAGVLFKFKQNLNVIEKATIVYGGVSPDFVHANKTEEVLVNQDPFTDETLQIALKSLQEEIDPVEAPPEPSTKYRKLLALALFYKAVLSLCPEGNINANYRSGGSAIKRHTSKGTQTYDTDEAIWPLNKPVPKLEALVQCSGEATFANDLSSQTNEVYGAFVTADVIPGSVLAGFDCTEALKIPGVTAFYTAKDIPGKNNFTPTNISIVRSEEEILCDHEVKFYGQPVAIIVANREKIANRAAKLVKVKYESTPSKKPLLTVKSVLSSPEKSNRVSNDQVVEPTDVGHDTKKVISDELDFGTQYHYYMEPQTCVTVPTENGLDVYSSTQWLDLTSVAVAQCLNVPVNSVNVIVRRVGGAYGGKITRSAQIACASALVSHLHGKPCRFILSVEENMRIIGKRASTYCKFEAGVNDNGEIQYLNITYYQDNGCSNNETISPMTVLHFPNCYNSKRWRIEASSAITDTPSATWCRAPASTEGIAVTEYVMERIAHALGKDPIAVRLANMSKEDNPIPDLIEQLKKDSDFDTRLEDVKLFNTNNRWRKRALKLMPMTYDLFYFGPFNCLITIYHGDGTVAITHGCTEMGQGINTKTAQVCAYALGIPLEKVSIMPSSSFTSPNCMPTGGSIGSECIAYACLKACEILMDRLKPIREELGNPSWEDLVQEAYKRQVYLHASYMFTKDAPVQNYDIYGVIALEVEVDILTGNHDVLRVDLLEDTGRSLNPEIDVGQIEGAFIMGLGYWTSEKTVYDDKTGKLLTDRTWTYKPPGIKDIPADFRIYFRRNSTNIHGVLQSKASGEPAFCLAAVITHALREAVRAARLDAGCDDTWIEIGFPCTTENIFLAVEHKLEHFKWKMQLQKHIKIAAGCTGAAIFGILFGWVIFPVILKSQLKKEMALSKKTDIRQMWEKIPFALDFKVYLFNYTNPEEVHKGALPIVKEIGPYYFEEWKEKVEIQDQDDTDTINYRKLDAFYFKKELSGPGLTGEEVITLPHPFLMGIVNIVNRDKPAMLNMVGKAINGIFDNPPNVFVQVAALDILFRGIIINCARTEFAPKAVCTGMKKEAAERLIFEPNNQYRFSFFGMRNATVDKHVITVKRGMKNVMDVGKVVAIDGKMEQETWSGKCNEFEGTDGTVFPPFLTEFDRLESFSGDLCRTFRPWYQRKSSYKGIKTNRYIANIGDFANDPELQCLCDEPGNCPPKGLMDLTKCMGVAMYASLPHFYDSDPEVLNNIKGLSPDVNEHEIAIDFEPITGTPMVAKQRVQFSMLLFKTDKIELCKDLPNVIAPLFWIEEGLSLNKTFVNMLKHQLFIPKRVVGVVRWLLVSGGITGVLACLLFHFKDHIIRFAVKPDSANVTKITPENGDVEQKIFSTSAGKMLPKIE</sequence>
<dbReference type="PRINTS" id="PR01609">
    <property type="entry name" value="CD36FAMILY"/>
</dbReference>
<accession>A0ABM3LT93</accession>
<evidence type="ECO:0000313" key="26">
    <source>
        <dbReference type="RefSeq" id="XP_052742295.1"/>
    </source>
</evidence>
<evidence type="ECO:0000256" key="16">
    <source>
        <dbReference type="ARBA" id="ARBA00023002"/>
    </source>
</evidence>
<dbReference type="InterPro" id="IPR036856">
    <property type="entry name" value="Ald_Oxase/Xan_DH_a/b_sf"/>
</dbReference>
<dbReference type="Gene3D" id="3.30.390.50">
    <property type="entry name" value="CO dehydrogenase flavoprotein, C-terminal domain"/>
    <property type="match status" value="1"/>
</dbReference>
<dbReference type="InterPro" id="IPR016169">
    <property type="entry name" value="FAD-bd_PCMH_sub2"/>
</dbReference>
<dbReference type="SUPFAM" id="SSF56176">
    <property type="entry name" value="FAD-binding/transporter-associated domain-like"/>
    <property type="match status" value="1"/>
</dbReference>
<evidence type="ECO:0000256" key="19">
    <source>
        <dbReference type="ARBA" id="ARBA00023136"/>
    </source>
</evidence>
<dbReference type="InterPro" id="IPR002888">
    <property type="entry name" value="2Fe-2S-bd"/>
</dbReference>
<dbReference type="Proteomes" id="UP001652582">
    <property type="component" value="Chromosome 16"/>
</dbReference>
<dbReference type="InterPro" id="IPR036318">
    <property type="entry name" value="FAD-bd_PCMH-like_sf"/>
</dbReference>
<gene>
    <name evidence="26" type="primary">LOC112057810</name>
</gene>
<evidence type="ECO:0000259" key="24">
    <source>
        <dbReference type="PROSITE" id="PS51387"/>
    </source>
</evidence>
<dbReference type="Gene3D" id="3.90.1170.50">
    <property type="entry name" value="Aldehyde oxidase/xanthine dehydrogenase, a/b hammerhead"/>
    <property type="match status" value="1"/>
</dbReference>
<comment type="subcellular location">
    <subcellularLocation>
        <location evidence="3">Cell membrane</location>
    </subcellularLocation>
    <subcellularLocation>
        <location evidence="4">Peroxisome</location>
    </subcellularLocation>
</comment>
<keyword evidence="20" id="KW-0576">Peroxisome</keyword>
<feature type="domain" description="2Fe-2S ferredoxin-type" evidence="23">
    <location>
        <begin position="2"/>
        <end position="90"/>
    </location>
</feature>
<comment type="subunit">
    <text evidence="7">Homodimer.</text>
</comment>
<evidence type="ECO:0000256" key="6">
    <source>
        <dbReference type="ARBA" id="ARBA00010532"/>
    </source>
</evidence>
<evidence type="ECO:0000259" key="23">
    <source>
        <dbReference type="PROSITE" id="PS51085"/>
    </source>
</evidence>
<evidence type="ECO:0000256" key="13">
    <source>
        <dbReference type="ARBA" id="ARBA00022723"/>
    </source>
</evidence>
<dbReference type="Pfam" id="PF01130">
    <property type="entry name" value="CD36"/>
    <property type="match status" value="1"/>
</dbReference>
<feature type="transmembrane region" description="Helical" evidence="22">
    <location>
        <begin position="1740"/>
        <end position="1761"/>
    </location>
</feature>
<dbReference type="InterPro" id="IPR000674">
    <property type="entry name" value="Ald_Oxase/Xan_DH_a/b"/>
</dbReference>
<dbReference type="Gene3D" id="3.10.20.30">
    <property type="match status" value="1"/>
</dbReference>
<dbReference type="InterPro" id="IPR008274">
    <property type="entry name" value="AldOxase/xan_DH_MoCoBD1"/>
</dbReference>
<dbReference type="InterPro" id="IPR046867">
    <property type="entry name" value="AldOxase/xan_DH_MoCoBD2"/>
</dbReference>
<keyword evidence="8" id="KW-1003">Cell membrane</keyword>
<dbReference type="Gene3D" id="3.30.465.10">
    <property type="match status" value="1"/>
</dbReference>
<dbReference type="SUPFAM" id="SSF54292">
    <property type="entry name" value="2Fe-2S ferredoxin-like"/>
    <property type="match status" value="1"/>
</dbReference>
<dbReference type="SUPFAM" id="SSF55447">
    <property type="entry name" value="CO dehydrogenase flavoprotein C-terminal domain-like"/>
    <property type="match status" value="1"/>
</dbReference>